<dbReference type="InterPro" id="IPR016024">
    <property type="entry name" value="ARM-type_fold"/>
</dbReference>
<sequence>MTDEEPQQNDNIGETLNVSYERLRHSTDTAELSEVARAPLPDSTDQAAFSRSTALLEAVAGNSHTPVEDRVFLAEKMPFPNVLVKLSGDAEPSVRAGVAGNVSDKNWLVGRLAKDDDAQVRAAALQNPQASWRIRLEGAQTEGTDAPTLAYLASLGTVNEQDAPVILATMVRQAVALNSRTDLETLQTLAKDSQPDVMHAAQHALQQRSQDPDQVQQ</sequence>
<proteinExistence type="predicted"/>
<evidence type="ECO:0000313" key="2">
    <source>
        <dbReference type="EMBL" id="OZG67628.1"/>
    </source>
</evidence>
<dbReference type="AlphaFoldDB" id="A0A261G887"/>
<dbReference type="SUPFAM" id="SSF48371">
    <property type="entry name" value="ARM repeat"/>
    <property type="match status" value="1"/>
</dbReference>
<evidence type="ECO:0000256" key="1">
    <source>
        <dbReference type="SAM" id="MobiDB-lite"/>
    </source>
</evidence>
<dbReference type="Gene3D" id="1.25.10.10">
    <property type="entry name" value="Leucine-rich Repeat Variant"/>
    <property type="match status" value="1"/>
</dbReference>
<comment type="caution">
    <text evidence="2">The sequence shown here is derived from an EMBL/GenBank/DDBJ whole genome shotgun (WGS) entry which is preliminary data.</text>
</comment>
<keyword evidence="3" id="KW-1185">Reference proteome</keyword>
<evidence type="ECO:0000313" key="3">
    <source>
        <dbReference type="Proteomes" id="UP000216451"/>
    </source>
</evidence>
<dbReference type="Proteomes" id="UP000216451">
    <property type="component" value="Unassembled WGS sequence"/>
</dbReference>
<feature type="region of interest" description="Disordered" evidence="1">
    <location>
        <begin position="192"/>
        <end position="217"/>
    </location>
</feature>
<accession>A0A261G887</accession>
<reference evidence="2 3" key="1">
    <citation type="journal article" date="2017" name="BMC Genomics">
        <title>Comparative genomic and phylogenomic analyses of the Bifidobacteriaceae family.</title>
        <authorList>
            <person name="Lugli G.A."/>
            <person name="Milani C."/>
            <person name="Turroni F."/>
            <person name="Duranti S."/>
            <person name="Mancabelli L."/>
            <person name="Mangifesta M."/>
            <person name="Ferrario C."/>
            <person name="Modesto M."/>
            <person name="Mattarelli P."/>
            <person name="Jiri K."/>
            <person name="van Sinderen D."/>
            <person name="Ventura M."/>
        </authorList>
    </citation>
    <scope>NUCLEOTIDE SEQUENCE [LARGE SCALE GENOMIC DNA]</scope>
    <source>
        <strain evidence="2 3">LMG 28769</strain>
    </source>
</reference>
<dbReference type="GeneID" id="98295389"/>
<name>A0A261G887_9BIFI</name>
<protein>
    <submittedName>
        <fullName evidence="2">AbrB family transcriptional regulator</fullName>
    </submittedName>
</protein>
<feature type="compositionally biased region" description="Low complexity" evidence="1">
    <location>
        <begin position="206"/>
        <end position="217"/>
    </location>
</feature>
<dbReference type="RefSeq" id="WP_094692849.1">
    <property type="nucleotide sequence ID" value="NZ_JBDNSG010000026.1"/>
</dbReference>
<dbReference type="OrthoDB" id="3238060at2"/>
<gene>
    <name evidence="2" type="ORF">BAQU_0720</name>
</gene>
<dbReference type="EMBL" id="MWXA01000004">
    <property type="protein sequence ID" value="OZG67628.1"/>
    <property type="molecule type" value="Genomic_DNA"/>
</dbReference>
<organism evidence="2 3">
    <name type="scientific">Bifidobacterium aquikefiri</name>
    <dbReference type="NCBI Taxonomy" id="1653207"/>
    <lineage>
        <taxon>Bacteria</taxon>
        <taxon>Bacillati</taxon>
        <taxon>Actinomycetota</taxon>
        <taxon>Actinomycetes</taxon>
        <taxon>Bifidobacteriales</taxon>
        <taxon>Bifidobacteriaceae</taxon>
        <taxon>Bifidobacterium</taxon>
    </lineage>
</organism>
<dbReference type="InterPro" id="IPR011989">
    <property type="entry name" value="ARM-like"/>
</dbReference>